<reference evidence="2 3" key="1">
    <citation type="submission" date="2015-04" db="EMBL/GenBank/DDBJ databases">
        <title>Complete genome sequence of Schizopora paradoxa KUC8140, a cosmopolitan wood degrader in East Asia.</title>
        <authorList>
            <consortium name="DOE Joint Genome Institute"/>
            <person name="Min B."/>
            <person name="Park H."/>
            <person name="Jang Y."/>
            <person name="Kim J.-J."/>
            <person name="Kim K.H."/>
            <person name="Pangilinan J."/>
            <person name="Lipzen A."/>
            <person name="Riley R."/>
            <person name="Grigoriev I.V."/>
            <person name="Spatafora J.W."/>
            <person name="Choi I.-G."/>
        </authorList>
    </citation>
    <scope>NUCLEOTIDE SEQUENCE [LARGE SCALE GENOMIC DNA]</scope>
    <source>
        <strain evidence="2 3">KUC8140</strain>
    </source>
</reference>
<keyword evidence="3" id="KW-1185">Reference proteome</keyword>
<evidence type="ECO:0000256" key="1">
    <source>
        <dbReference type="SAM" id="MobiDB-lite"/>
    </source>
</evidence>
<dbReference type="PROSITE" id="PS50890">
    <property type="entry name" value="PUA"/>
    <property type="match status" value="1"/>
</dbReference>
<feature type="region of interest" description="Disordered" evidence="1">
    <location>
        <begin position="1"/>
        <end position="36"/>
    </location>
</feature>
<name>A0A0H2RKI0_9AGAM</name>
<evidence type="ECO:0000313" key="3">
    <source>
        <dbReference type="Proteomes" id="UP000053477"/>
    </source>
</evidence>
<accession>A0A0H2RKI0</accession>
<sequence length="193" mass="22913">MNKDEVRSSSNSEDKEGNRRKEFEGGKNIPFRSSYSSERRRKMDVLHGDSIEMLKDFTMTNLGVKALFEENHAFPLLLYWFIELVATFMLQIEKFAMSAYNKHDLITGEVQKDRLDTRSRDASEIQSHFRPEFSGALPWEWRGVVEWQEVESVGHRYELKRNSDDRGSELRWEMFECLFVERNNKGRVDEKME</sequence>
<proteinExistence type="predicted"/>
<dbReference type="AlphaFoldDB" id="A0A0H2RKI0"/>
<feature type="compositionally biased region" description="Basic and acidic residues" evidence="1">
    <location>
        <begin position="1"/>
        <end position="25"/>
    </location>
</feature>
<protein>
    <submittedName>
        <fullName evidence="2">Uncharacterized protein</fullName>
    </submittedName>
</protein>
<dbReference type="EMBL" id="KQ085984">
    <property type="protein sequence ID" value="KLO12137.1"/>
    <property type="molecule type" value="Genomic_DNA"/>
</dbReference>
<organism evidence="2 3">
    <name type="scientific">Schizopora paradoxa</name>
    <dbReference type="NCBI Taxonomy" id="27342"/>
    <lineage>
        <taxon>Eukaryota</taxon>
        <taxon>Fungi</taxon>
        <taxon>Dikarya</taxon>
        <taxon>Basidiomycota</taxon>
        <taxon>Agaricomycotina</taxon>
        <taxon>Agaricomycetes</taxon>
        <taxon>Hymenochaetales</taxon>
        <taxon>Schizoporaceae</taxon>
        <taxon>Schizopora</taxon>
    </lineage>
</organism>
<dbReference type="Proteomes" id="UP000053477">
    <property type="component" value="Unassembled WGS sequence"/>
</dbReference>
<evidence type="ECO:0000313" key="2">
    <source>
        <dbReference type="EMBL" id="KLO12137.1"/>
    </source>
</evidence>
<dbReference type="InParanoid" id="A0A0H2RKI0"/>
<gene>
    <name evidence="2" type="ORF">SCHPADRAFT_929437</name>
</gene>